<organism evidence="1 2">
    <name type="scientific">Pseudochelatococcus contaminans</name>
    <dbReference type="NCBI Taxonomy" id="1538103"/>
    <lineage>
        <taxon>Bacteria</taxon>
        <taxon>Pseudomonadati</taxon>
        <taxon>Pseudomonadota</taxon>
        <taxon>Alphaproteobacteria</taxon>
        <taxon>Hyphomicrobiales</taxon>
        <taxon>Chelatococcaceae</taxon>
        <taxon>Pseudochelatococcus</taxon>
    </lineage>
</organism>
<evidence type="ECO:0000313" key="2">
    <source>
        <dbReference type="Proteomes" id="UP000537592"/>
    </source>
</evidence>
<dbReference type="EMBL" id="JACICC010000007">
    <property type="protein sequence ID" value="MBB3810706.1"/>
    <property type="molecule type" value="Genomic_DNA"/>
</dbReference>
<comment type="caution">
    <text evidence="1">The sequence shown here is derived from an EMBL/GenBank/DDBJ whole genome shotgun (WGS) entry which is preliminary data.</text>
</comment>
<accession>A0A7W5Z725</accession>
<protein>
    <submittedName>
        <fullName evidence="1">Uncharacterized protein</fullName>
    </submittedName>
</protein>
<proteinExistence type="predicted"/>
<evidence type="ECO:0000313" key="1">
    <source>
        <dbReference type="EMBL" id="MBB3810706.1"/>
    </source>
</evidence>
<name>A0A7W5Z725_9HYPH</name>
<dbReference type="AlphaFoldDB" id="A0A7W5Z725"/>
<sequence length="65" mass="7409">MRYYNPDFADQAVAAVKRSAEALRKKTLEEKIEFLMNAGILGSDGKLLPQFLAEKKEKGTRKKHK</sequence>
<keyword evidence="2" id="KW-1185">Reference proteome</keyword>
<dbReference type="Proteomes" id="UP000537592">
    <property type="component" value="Unassembled WGS sequence"/>
</dbReference>
<gene>
    <name evidence="1" type="ORF">FHS81_002808</name>
</gene>
<reference evidence="1 2" key="1">
    <citation type="submission" date="2020-08" db="EMBL/GenBank/DDBJ databases">
        <title>Genomic Encyclopedia of Type Strains, Phase IV (KMG-IV): sequencing the most valuable type-strain genomes for metagenomic binning, comparative biology and taxonomic classification.</title>
        <authorList>
            <person name="Goeker M."/>
        </authorList>
    </citation>
    <scope>NUCLEOTIDE SEQUENCE [LARGE SCALE GENOMIC DNA]</scope>
    <source>
        <strain evidence="1 2">DSM 28760</strain>
    </source>
</reference>